<reference evidence="3" key="1">
    <citation type="submission" date="2020-10" db="EMBL/GenBank/DDBJ databases">
        <title>An improved Amphimedon queenslandica hologenome assembly reveals how three proteobacterial symbionts can extend the metabolic phenotypic of their marine sponge host.</title>
        <authorList>
            <person name="Degnan B."/>
            <person name="Degnan S."/>
            <person name="Xiang X."/>
        </authorList>
    </citation>
    <scope>NUCLEOTIDE SEQUENCE</scope>
    <source>
        <strain evidence="3">AqS2</strain>
    </source>
</reference>
<name>A0A930Y140_9GAMM</name>
<gene>
    <name evidence="3" type="ORF">ISN26_02500</name>
</gene>
<evidence type="ECO:0000313" key="4">
    <source>
        <dbReference type="Proteomes" id="UP000604381"/>
    </source>
</evidence>
<protein>
    <submittedName>
        <fullName evidence="3">AAA family ATPase</fullName>
    </submittedName>
</protein>
<dbReference type="Gene3D" id="3.40.50.300">
    <property type="entry name" value="P-loop containing nucleotide triphosphate hydrolases"/>
    <property type="match status" value="1"/>
</dbReference>
<proteinExistence type="predicted"/>
<feature type="domain" description="ORC1/DEAH AAA+ ATPase" evidence="2">
    <location>
        <begin position="78"/>
        <end position="222"/>
    </location>
</feature>
<dbReference type="InterPro" id="IPR049945">
    <property type="entry name" value="AAA_22"/>
</dbReference>
<dbReference type="GO" id="GO:0016887">
    <property type="term" value="F:ATP hydrolysis activity"/>
    <property type="evidence" value="ECO:0007669"/>
    <property type="project" value="InterPro"/>
</dbReference>
<feature type="compositionally biased region" description="Basic residues" evidence="1">
    <location>
        <begin position="19"/>
        <end position="28"/>
    </location>
</feature>
<dbReference type="PANTHER" id="PTHR35894:SF1">
    <property type="entry name" value="PHOSPHORIBULOKINASE _ URIDINE KINASE FAMILY"/>
    <property type="match status" value="1"/>
</dbReference>
<dbReference type="PANTHER" id="PTHR35894">
    <property type="entry name" value="GENERAL SECRETION PATHWAY PROTEIN A-RELATED"/>
    <property type="match status" value="1"/>
</dbReference>
<accession>A0A930Y140</accession>
<dbReference type="AlphaFoldDB" id="A0A930Y140"/>
<sequence>MCGYIKTEFYNICAGNANRRRGRRKTKPRPFSPGGGHLPLKLAGREQETSLLEEVIESLLGDSVDGKGYLQHPPSDPIKIVGPRGVGKTALLTWTKRRAEKNEKVLVVRCAYLDDDDKTGDPMDSLVNAMKKWPAKVFDTLKAAGVSLPGGFGLNFQTDRPADTYEHLIAKIVEAKPLLLLLDEVHHFDLRPLGKLLQVNQQLISDGYPLGMVLAGTPGLDSHLAKASSTFISRCDQIHINTLSDAATREALEEPLRQVGVTVAPDALEAMAAQTDNYPYFIQYVGREVWRAASKAGRKDVDIALVKQVEEQARKGRRTIYTQAYDRMKKNRLLPYARQVMELLERNGGKVHEDAVTDALVAANDGVDEDRAEEIYENLREDGFIWTVDDETAPGIPSFFSYFKDRQKQPKNPPT</sequence>
<comment type="caution">
    <text evidence="3">The sequence shown here is derived from an EMBL/GenBank/DDBJ whole genome shotgun (WGS) entry which is preliminary data.</text>
</comment>
<evidence type="ECO:0000259" key="2">
    <source>
        <dbReference type="Pfam" id="PF13401"/>
    </source>
</evidence>
<dbReference type="Pfam" id="PF13401">
    <property type="entry name" value="AAA_22"/>
    <property type="match status" value="1"/>
</dbReference>
<dbReference type="EMBL" id="JADHEI010000028">
    <property type="protein sequence ID" value="MBF2734950.1"/>
    <property type="molecule type" value="Genomic_DNA"/>
</dbReference>
<dbReference type="InterPro" id="IPR052026">
    <property type="entry name" value="ExeA_AAA_ATPase_DNA-bind"/>
</dbReference>
<evidence type="ECO:0000313" key="3">
    <source>
        <dbReference type="EMBL" id="MBF2734950.1"/>
    </source>
</evidence>
<dbReference type="Proteomes" id="UP000604381">
    <property type="component" value="Unassembled WGS sequence"/>
</dbReference>
<keyword evidence="4" id="KW-1185">Reference proteome</keyword>
<dbReference type="InterPro" id="IPR027417">
    <property type="entry name" value="P-loop_NTPase"/>
</dbReference>
<dbReference type="SUPFAM" id="SSF52540">
    <property type="entry name" value="P-loop containing nucleoside triphosphate hydrolases"/>
    <property type="match status" value="1"/>
</dbReference>
<organism evidence="3 4">
    <name type="scientific">Candidatus Amphirhobacter heronislandensis</name>
    <dbReference type="NCBI Taxonomy" id="1732024"/>
    <lineage>
        <taxon>Bacteria</taxon>
        <taxon>Pseudomonadati</taxon>
        <taxon>Pseudomonadota</taxon>
        <taxon>Gammaproteobacteria</taxon>
        <taxon>Candidatus Tethybacterales</taxon>
        <taxon>Candidatus Tethybacteraceae</taxon>
        <taxon>Candidatus Amphirhobacter</taxon>
    </lineage>
</organism>
<feature type="region of interest" description="Disordered" evidence="1">
    <location>
        <begin position="19"/>
        <end position="40"/>
    </location>
</feature>
<evidence type="ECO:0000256" key="1">
    <source>
        <dbReference type="SAM" id="MobiDB-lite"/>
    </source>
</evidence>